<dbReference type="GO" id="GO:0003676">
    <property type="term" value="F:nucleic acid binding"/>
    <property type="evidence" value="ECO:0007669"/>
    <property type="project" value="UniProtKB-UniRule"/>
</dbReference>
<feature type="non-terminal residue" evidence="4">
    <location>
        <position position="227"/>
    </location>
</feature>
<feature type="compositionally biased region" description="Polar residues" evidence="2">
    <location>
        <begin position="87"/>
        <end position="98"/>
    </location>
</feature>
<accession>A0A226MNT0</accession>
<keyword evidence="1" id="KW-0597">Phosphoprotein</keyword>
<dbReference type="PANTHER" id="PTHR15672">
    <property type="entry name" value="CAMP-REGULATED PHOSPHOPROTEIN 21 RELATED R3H DOMAIN CONTAINING PROTEIN"/>
    <property type="match status" value="1"/>
</dbReference>
<dbReference type="Gene3D" id="3.30.1370.50">
    <property type="entry name" value="R3H-like domain"/>
    <property type="match status" value="1"/>
</dbReference>
<dbReference type="PROSITE" id="PS51061">
    <property type="entry name" value="R3H"/>
    <property type="match status" value="1"/>
</dbReference>
<sequence length="227" mass="25893">MSEQGKLNQETAEEAVKEQESAISEVNPDNCILNKSESSELEEKEEKLSDGKTELQSGAKGKLVRSLAVCEESSPRPGAETVHDNQESIQLQLSSFPSLQEEDKTNKDDSEKEKEKDKNKDKNSEKSKIRMLSKDCSQEYTDSTGIDLHEFLINTLKNNPRDRMILLKMEQEIIDFISDNNNHYKKFPQMSSYQRMLVHRVAAYFGMDHNVDQTGKSVIINKTSNTR</sequence>
<dbReference type="FunFam" id="3.30.1370.50:FF:000001">
    <property type="entry name" value="R3H domain-containing protein 2 isoform 1"/>
    <property type="match status" value="1"/>
</dbReference>
<dbReference type="Pfam" id="PF01424">
    <property type="entry name" value="R3H"/>
    <property type="match status" value="1"/>
</dbReference>
<feature type="region of interest" description="Disordered" evidence="2">
    <location>
        <begin position="1"/>
        <end position="130"/>
    </location>
</feature>
<dbReference type="PANTHER" id="PTHR15672:SF14">
    <property type="entry name" value="CAMP-REGULATED PHOSPHOPROTEIN 21"/>
    <property type="match status" value="1"/>
</dbReference>
<feature type="compositionally biased region" description="Polar residues" evidence="2">
    <location>
        <begin position="1"/>
        <end position="10"/>
    </location>
</feature>
<dbReference type="InterPro" id="IPR036867">
    <property type="entry name" value="R3H_dom_sf"/>
</dbReference>
<dbReference type="CDD" id="cd02642">
    <property type="entry name" value="R3H_encore_like"/>
    <property type="match status" value="1"/>
</dbReference>
<organism evidence="4 5">
    <name type="scientific">Callipepla squamata</name>
    <name type="common">Scaled quail</name>
    <dbReference type="NCBI Taxonomy" id="9009"/>
    <lineage>
        <taxon>Eukaryota</taxon>
        <taxon>Metazoa</taxon>
        <taxon>Chordata</taxon>
        <taxon>Craniata</taxon>
        <taxon>Vertebrata</taxon>
        <taxon>Euteleostomi</taxon>
        <taxon>Archelosauria</taxon>
        <taxon>Archosauria</taxon>
        <taxon>Dinosauria</taxon>
        <taxon>Saurischia</taxon>
        <taxon>Theropoda</taxon>
        <taxon>Coelurosauria</taxon>
        <taxon>Aves</taxon>
        <taxon>Neognathae</taxon>
        <taxon>Galloanserae</taxon>
        <taxon>Galliformes</taxon>
        <taxon>Odontophoridae</taxon>
        <taxon>Callipepla</taxon>
    </lineage>
</organism>
<proteinExistence type="predicted"/>
<evidence type="ECO:0000256" key="2">
    <source>
        <dbReference type="SAM" id="MobiDB-lite"/>
    </source>
</evidence>
<dbReference type="SMART" id="SM00393">
    <property type="entry name" value="R3H"/>
    <property type="match status" value="1"/>
</dbReference>
<dbReference type="OrthoDB" id="278430at2759"/>
<name>A0A226MNT0_CALSU</name>
<dbReference type="InterPro" id="IPR051937">
    <property type="entry name" value="R3H_domain_containing"/>
</dbReference>
<dbReference type="SUPFAM" id="SSF82708">
    <property type="entry name" value="R3H domain"/>
    <property type="match status" value="1"/>
</dbReference>
<dbReference type="AlphaFoldDB" id="A0A226MNT0"/>
<evidence type="ECO:0000256" key="1">
    <source>
        <dbReference type="ARBA" id="ARBA00022553"/>
    </source>
</evidence>
<evidence type="ECO:0000313" key="5">
    <source>
        <dbReference type="Proteomes" id="UP000198323"/>
    </source>
</evidence>
<feature type="compositionally biased region" description="Basic and acidic residues" evidence="2">
    <location>
        <begin position="44"/>
        <end position="53"/>
    </location>
</feature>
<gene>
    <name evidence="4" type="ORF">ASZ78_001370</name>
</gene>
<keyword evidence="5" id="KW-1185">Reference proteome</keyword>
<dbReference type="EMBL" id="MCFN01000612">
    <property type="protein sequence ID" value="OXB56800.1"/>
    <property type="molecule type" value="Genomic_DNA"/>
</dbReference>
<reference evidence="4 5" key="1">
    <citation type="submission" date="2016-07" db="EMBL/GenBank/DDBJ databases">
        <title>Disparate Historic Effective Population Sizes Predicted by Modern Levels of Genome Diversity for the Scaled Quail (Callipepla squamata) and the Northern Bobwhite (Colinus virginianus): Inferences from First and Second Generation Draft Genome Assemblies for Sympatric New World Quail.</title>
        <authorList>
            <person name="Oldeschulte D.L."/>
            <person name="Halley Y.A."/>
            <person name="Bhattarai E.K."/>
            <person name="Brashear W.A."/>
            <person name="Hill J."/>
            <person name="Metz R.P."/>
            <person name="Johnson C.D."/>
            <person name="Rollins D."/>
            <person name="Peterson M.J."/>
            <person name="Bickhart D.M."/>
            <person name="Decker J.E."/>
            <person name="Seabury C.M."/>
        </authorList>
    </citation>
    <scope>NUCLEOTIDE SEQUENCE [LARGE SCALE GENOMIC DNA]</scope>
    <source>
        <strain evidence="4 5">Texas</strain>
        <tissue evidence="4">Leg muscle</tissue>
    </source>
</reference>
<dbReference type="STRING" id="9009.A0A226MNT0"/>
<evidence type="ECO:0000259" key="3">
    <source>
        <dbReference type="PROSITE" id="PS51061"/>
    </source>
</evidence>
<dbReference type="Proteomes" id="UP000198323">
    <property type="component" value="Unassembled WGS sequence"/>
</dbReference>
<feature type="compositionally biased region" description="Basic and acidic residues" evidence="2">
    <location>
        <begin position="101"/>
        <end position="130"/>
    </location>
</feature>
<feature type="domain" description="R3H" evidence="3">
    <location>
        <begin position="163"/>
        <end position="226"/>
    </location>
</feature>
<evidence type="ECO:0000313" key="4">
    <source>
        <dbReference type="EMBL" id="OXB56800.1"/>
    </source>
</evidence>
<dbReference type="GO" id="GO:0005737">
    <property type="term" value="C:cytoplasm"/>
    <property type="evidence" value="ECO:0007669"/>
    <property type="project" value="TreeGrafter"/>
</dbReference>
<dbReference type="InterPro" id="IPR001374">
    <property type="entry name" value="R3H_dom"/>
</dbReference>
<comment type="caution">
    <text evidence="4">The sequence shown here is derived from an EMBL/GenBank/DDBJ whole genome shotgun (WGS) entry which is preliminary data.</text>
</comment>
<protein>
    <recommendedName>
        <fullName evidence="3">R3H domain-containing protein</fullName>
    </recommendedName>
</protein>